<feature type="coiled-coil region" evidence="1">
    <location>
        <begin position="8"/>
        <end position="63"/>
    </location>
</feature>
<comment type="caution">
    <text evidence="2">The sequence shown here is derived from an EMBL/GenBank/DDBJ whole genome shotgun (WGS) entry which is preliminary data.</text>
</comment>
<protein>
    <submittedName>
        <fullName evidence="2">Uncharacterized protein</fullName>
    </submittedName>
</protein>
<evidence type="ECO:0000313" key="2">
    <source>
        <dbReference type="EMBL" id="KAK2600503.1"/>
    </source>
</evidence>
<dbReference type="AlphaFoldDB" id="A0AAD9S6I5"/>
<organism evidence="2 3">
    <name type="scientific">Phomopsis amygdali</name>
    <name type="common">Fusicoccum amygdali</name>
    <dbReference type="NCBI Taxonomy" id="1214568"/>
    <lineage>
        <taxon>Eukaryota</taxon>
        <taxon>Fungi</taxon>
        <taxon>Dikarya</taxon>
        <taxon>Ascomycota</taxon>
        <taxon>Pezizomycotina</taxon>
        <taxon>Sordariomycetes</taxon>
        <taxon>Sordariomycetidae</taxon>
        <taxon>Diaporthales</taxon>
        <taxon>Diaporthaceae</taxon>
        <taxon>Diaporthe</taxon>
    </lineage>
</organism>
<accession>A0AAD9S6I5</accession>
<reference evidence="2" key="1">
    <citation type="submission" date="2023-06" db="EMBL/GenBank/DDBJ databases">
        <authorList>
            <person name="Noh H."/>
        </authorList>
    </citation>
    <scope>NUCLEOTIDE SEQUENCE</scope>
    <source>
        <strain evidence="2">DUCC20226</strain>
    </source>
</reference>
<evidence type="ECO:0000313" key="3">
    <source>
        <dbReference type="Proteomes" id="UP001265746"/>
    </source>
</evidence>
<keyword evidence="3" id="KW-1185">Reference proteome</keyword>
<gene>
    <name evidence="2" type="ORF">N8I77_010030</name>
</gene>
<name>A0AAD9S6I5_PHOAM</name>
<dbReference type="Proteomes" id="UP001265746">
    <property type="component" value="Unassembled WGS sequence"/>
</dbReference>
<proteinExistence type="predicted"/>
<evidence type="ECO:0000256" key="1">
    <source>
        <dbReference type="SAM" id="Coils"/>
    </source>
</evidence>
<dbReference type="EMBL" id="JAUJFL010000006">
    <property type="protein sequence ID" value="KAK2600503.1"/>
    <property type="molecule type" value="Genomic_DNA"/>
</dbReference>
<keyword evidence="1" id="KW-0175">Coiled coil</keyword>
<sequence>MPPPDSHLQTLKREFNQLQIQLAALKSELSDINRASRVMRADFAAMTKKYKQLTRAFDRAKTELWFATISSNKNVAKRAEEKMRSSIEDQAKIQRLLPGKYKSWAGVVRARNLLVESICECKAKIARKEEEIHTLQPCESLTCAHCGRVGAAALQRAKVNFKNRVARVLRAK</sequence>